<feature type="active site" evidence="8">
    <location>
        <position position="218"/>
    </location>
</feature>
<evidence type="ECO:0000256" key="6">
    <source>
        <dbReference type="ARBA" id="ARBA00022840"/>
    </source>
</evidence>
<evidence type="ECO:0000256" key="1">
    <source>
        <dbReference type="ARBA" id="ARBA00022490"/>
    </source>
</evidence>
<evidence type="ECO:0000313" key="10">
    <source>
        <dbReference type="Proteomes" id="UP000268469"/>
    </source>
</evidence>
<keyword evidence="6 8" id="KW-0067">ATP-binding</keyword>
<dbReference type="HAMAP" id="MF_00421">
    <property type="entry name" value="PurQ"/>
    <property type="match status" value="1"/>
</dbReference>
<keyword evidence="3 8" id="KW-0547">Nucleotide-binding</keyword>
<gene>
    <name evidence="8 9" type="primary">purQ</name>
    <name evidence="9" type="ORF">DRP53_05220</name>
</gene>
<keyword evidence="7 8" id="KW-0315">Glutamine amidotransferase</keyword>
<dbReference type="InterPro" id="IPR029062">
    <property type="entry name" value="Class_I_gatase-like"/>
</dbReference>
<evidence type="ECO:0000256" key="5">
    <source>
        <dbReference type="ARBA" id="ARBA00022801"/>
    </source>
</evidence>
<dbReference type="Pfam" id="PF13507">
    <property type="entry name" value="GATase_5"/>
    <property type="match status" value="1"/>
</dbReference>
<dbReference type="GO" id="GO:0006189">
    <property type="term" value="P:'de novo' IMP biosynthetic process"/>
    <property type="evidence" value="ECO:0007669"/>
    <property type="project" value="UniProtKB-UniRule"/>
</dbReference>
<accession>A0A660SHX6</accession>
<evidence type="ECO:0000256" key="4">
    <source>
        <dbReference type="ARBA" id="ARBA00022755"/>
    </source>
</evidence>
<name>A0A660SHX6_UNCW3</name>
<dbReference type="GO" id="GO:0004642">
    <property type="term" value="F:phosphoribosylformylglycinamidine synthase activity"/>
    <property type="evidence" value="ECO:0007669"/>
    <property type="project" value="UniProtKB-UniRule"/>
</dbReference>
<organism evidence="9 10">
    <name type="scientific">candidate division WOR-3 bacterium</name>
    <dbReference type="NCBI Taxonomy" id="2052148"/>
    <lineage>
        <taxon>Bacteria</taxon>
        <taxon>Bacteria division WOR-3</taxon>
    </lineage>
</organism>
<comment type="catalytic activity">
    <reaction evidence="8">
        <text>L-glutamine + H2O = L-glutamate + NH4(+)</text>
        <dbReference type="Rhea" id="RHEA:15889"/>
        <dbReference type="ChEBI" id="CHEBI:15377"/>
        <dbReference type="ChEBI" id="CHEBI:28938"/>
        <dbReference type="ChEBI" id="CHEBI:29985"/>
        <dbReference type="ChEBI" id="CHEBI:58359"/>
        <dbReference type="EC" id="3.5.1.2"/>
    </reaction>
</comment>
<dbReference type="GO" id="GO:0005737">
    <property type="term" value="C:cytoplasm"/>
    <property type="evidence" value="ECO:0007669"/>
    <property type="project" value="UniProtKB-SubCell"/>
</dbReference>
<dbReference type="GO" id="GO:0004359">
    <property type="term" value="F:glutaminase activity"/>
    <property type="evidence" value="ECO:0007669"/>
    <property type="project" value="UniProtKB-EC"/>
</dbReference>
<reference evidence="9 10" key="1">
    <citation type="submission" date="2018-06" db="EMBL/GenBank/DDBJ databases">
        <title>Extensive metabolic versatility and redundancy in microbially diverse, dynamic hydrothermal sediments.</title>
        <authorList>
            <person name="Dombrowski N."/>
            <person name="Teske A."/>
            <person name="Baker B.J."/>
        </authorList>
    </citation>
    <scope>NUCLEOTIDE SEQUENCE [LARGE SCALE GENOMIC DNA]</scope>
    <source>
        <strain evidence="9">B36_G15</strain>
    </source>
</reference>
<feature type="active site" description="Nucleophile" evidence="8">
    <location>
        <position position="93"/>
    </location>
</feature>
<comment type="function">
    <text evidence="8">Part of the phosphoribosylformylglycinamidine synthase complex involved in the purines biosynthetic pathway. Catalyzes the ATP-dependent conversion of formylglycinamide ribonucleotide (FGAR) and glutamine to yield formylglycinamidine ribonucleotide (FGAM) and glutamate. The FGAM synthase complex is composed of three subunits. PurQ produces an ammonia molecule by converting glutamine to glutamate. PurL transfers the ammonia molecule to FGAR to form FGAM in an ATP-dependent manner. PurS interacts with PurQ and PurL and is thought to assist in the transfer of the ammonia molecule from PurQ to PurL.</text>
</comment>
<dbReference type="SUPFAM" id="SSF52317">
    <property type="entry name" value="Class I glutamine amidotransferase-like"/>
    <property type="match status" value="1"/>
</dbReference>
<dbReference type="EC" id="3.5.1.2" evidence="8"/>
<protein>
    <recommendedName>
        <fullName evidence="8">Phosphoribosylformylglycinamidine synthase subunit PurQ</fullName>
        <shortName evidence="8">FGAM synthase</shortName>
        <ecNumber evidence="8">6.3.5.3</ecNumber>
    </recommendedName>
    <alternativeName>
        <fullName evidence="8">Formylglycinamide ribonucleotide amidotransferase subunit I</fullName>
        <shortName evidence="8">FGAR amidotransferase I</shortName>
        <shortName evidence="8">FGAR-AT I</shortName>
    </alternativeName>
    <alternativeName>
        <fullName evidence="8">Glutaminase PurQ</fullName>
        <ecNumber evidence="8">3.5.1.2</ecNumber>
    </alternativeName>
    <alternativeName>
        <fullName evidence="8">Phosphoribosylformylglycinamidine synthase subunit I</fullName>
    </alternativeName>
</protein>
<dbReference type="NCBIfam" id="TIGR01737">
    <property type="entry name" value="FGAM_synth_I"/>
    <property type="match status" value="1"/>
</dbReference>
<evidence type="ECO:0000256" key="2">
    <source>
        <dbReference type="ARBA" id="ARBA00022598"/>
    </source>
</evidence>
<dbReference type="UniPathway" id="UPA00074">
    <property type="reaction ID" value="UER00128"/>
</dbReference>
<dbReference type="PANTHER" id="PTHR10099">
    <property type="entry name" value="PHOSPHORIBOSYLFORMYLGLYCINAMIDINE SYNTHASE"/>
    <property type="match status" value="1"/>
</dbReference>
<evidence type="ECO:0000313" key="9">
    <source>
        <dbReference type="EMBL" id="RKX70384.1"/>
    </source>
</evidence>
<feature type="active site" evidence="8">
    <location>
        <position position="220"/>
    </location>
</feature>
<dbReference type="GO" id="GO:0005524">
    <property type="term" value="F:ATP binding"/>
    <property type="evidence" value="ECO:0007669"/>
    <property type="project" value="UniProtKB-KW"/>
</dbReference>
<comment type="subunit">
    <text evidence="8">Part of the FGAM synthase complex composed of 1 PurL, 1 PurQ and 2 PurS subunits.</text>
</comment>
<keyword evidence="1 8" id="KW-0963">Cytoplasm</keyword>
<comment type="catalytic activity">
    <reaction evidence="8">
        <text>N(2)-formyl-N(1)-(5-phospho-beta-D-ribosyl)glycinamide + L-glutamine + ATP + H2O = 2-formamido-N(1)-(5-O-phospho-beta-D-ribosyl)acetamidine + L-glutamate + ADP + phosphate + H(+)</text>
        <dbReference type="Rhea" id="RHEA:17129"/>
        <dbReference type="ChEBI" id="CHEBI:15377"/>
        <dbReference type="ChEBI" id="CHEBI:15378"/>
        <dbReference type="ChEBI" id="CHEBI:29985"/>
        <dbReference type="ChEBI" id="CHEBI:30616"/>
        <dbReference type="ChEBI" id="CHEBI:43474"/>
        <dbReference type="ChEBI" id="CHEBI:58359"/>
        <dbReference type="ChEBI" id="CHEBI:147286"/>
        <dbReference type="ChEBI" id="CHEBI:147287"/>
        <dbReference type="ChEBI" id="CHEBI:456216"/>
        <dbReference type="EC" id="6.3.5.3"/>
    </reaction>
</comment>
<comment type="subcellular location">
    <subcellularLocation>
        <location evidence="8">Cytoplasm</location>
    </subcellularLocation>
</comment>
<dbReference type="AlphaFoldDB" id="A0A660SHX6"/>
<dbReference type="PROSITE" id="PS51273">
    <property type="entry name" value="GATASE_TYPE_1"/>
    <property type="match status" value="1"/>
</dbReference>
<dbReference type="PANTHER" id="PTHR10099:SF1">
    <property type="entry name" value="PHOSPHORIBOSYLFORMYLGLYCINAMIDINE SYNTHASE"/>
    <property type="match status" value="1"/>
</dbReference>
<dbReference type="PIRSF" id="PIRSF001586">
    <property type="entry name" value="FGAM_synth_I"/>
    <property type="match status" value="1"/>
</dbReference>
<evidence type="ECO:0000256" key="7">
    <source>
        <dbReference type="ARBA" id="ARBA00022962"/>
    </source>
</evidence>
<comment type="pathway">
    <text evidence="8">Purine metabolism; IMP biosynthesis via de novo pathway; 5-amino-1-(5-phospho-D-ribosyl)imidazole from N(2)-formyl-N(1)-(5-phospho-D-ribosyl)glycinamide: step 1/2.</text>
</comment>
<keyword evidence="2 8" id="KW-0436">Ligase</keyword>
<dbReference type="EMBL" id="QNBE01000041">
    <property type="protein sequence ID" value="RKX70384.1"/>
    <property type="molecule type" value="Genomic_DNA"/>
</dbReference>
<dbReference type="Gene3D" id="3.40.50.880">
    <property type="match status" value="1"/>
</dbReference>
<comment type="caution">
    <text evidence="9">The sequence shown here is derived from an EMBL/GenBank/DDBJ whole genome shotgun (WGS) entry which is preliminary data.</text>
</comment>
<evidence type="ECO:0000256" key="8">
    <source>
        <dbReference type="HAMAP-Rule" id="MF_00421"/>
    </source>
</evidence>
<dbReference type="InterPro" id="IPR010075">
    <property type="entry name" value="PRibForGlyAmidine_synth_PurQ"/>
</dbReference>
<dbReference type="Proteomes" id="UP000268469">
    <property type="component" value="Unassembled WGS sequence"/>
</dbReference>
<keyword evidence="4 8" id="KW-0658">Purine biosynthesis</keyword>
<dbReference type="SMART" id="SM01211">
    <property type="entry name" value="GATase_5"/>
    <property type="match status" value="1"/>
</dbReference>
<sequence length="256" mass="28599">MRVKVLILRAAGTNCDLETGFAFEKCGAEVTFRHIWTMAPEELRNYQILVLPGGFTYGDYLGAGTILAHELRTRFQEEILSFIDKGGLILGVCNGFQVLVKTGLLPGLSGYFRVEATLVENESGRFEDRWVYLRPEKTNCIFLKGIDSVFELPVAHAEGRFLAPDAVIHKMREEGMVALRYTNSDGSPPGYPGNPNGSIDDIAGITDPTGQILGLMPHPERFIDPFHHPRHTREMIGFLAGYEILKRGVDYVRKNL</sequence>
<proteinExistence type="inferred from homology"/>
<evidence type="ECO:0000256" key="3">
    <source>
        <dbReference type="ARBA" id="ARBA00022741"/>
    </source>
</evidence>
<dbReference type="EC" id="6.3.5.3" evidence="8"/>
<keyword evidence="5 8" id="KW-0378">Hydrolase</keyword>